<feature type="active site" evidence="7">
    <location>
        <position position="46"/>
    </location>
</feature>
<comment type="subcellular location">
    <subcellularLocation>
        <location evidence="1">Mitochondrion inner membrane</location>
    </subcellularLocation>
</comment>
<dbReference type="Proteomes" id="UP000019376">
    <property type="component" value="Unassembled WGS sequence"/>
</dbReference>
<evidence type="ECO:0000256" key="1">
    <source>
        <dbReference type="ARBA" id="ARBA00004273"/>
    </source>
</evidence>
<feature type="domain" description="Peptidase S26" evidence="8">
    <location>
        <begin position="118"/>
        <end position="157"/>
    </location>
</feature>
<dbReference type="PROSITE" id="PS51257">
    <property type="entry name" value="PROKAR_LIPOPROTEIN"/>
    <property type="match status" value="1"/>
</dbReference>
<keyword evidence="3" id="KW-0378">Hydrolase</keyword>
<dbReference type="PANTHER" id="PTHR12383:SF16">
    <property type="entry name" value="MITOCHONDRIAL INNER MEMBRANE PROTEASE SUBUNIT 1"/>
    <property type="match status" value="1"/>
</dbReference>
<feature type="active site" evidence="7">
    <location>
        <position position="90"/>
    </location>
</feature>
<dbReference type="InterPro" id="IPR052064">
    <property type="entry name" value="Mito_IMP1_subunit"/>
</dbReference>
<dbReference type="InterPro" id="IPR019533">
    <property type="entry name" value="Peptidase_S26"/>
</dbReference>
<dbReference type="InterPro" id="IPR036286">
    <property type="entry name" value="LexA/Signal_pep-like_sf"/>
</dbReference>
<feature type="domain" description="Peptidase S26" evidence="8">
    <location>
        <begin position="30"/>
        <end position="102"/>
    </location>
</feature>
<dbReference type="GO" id="GO:0006465">
    <property type="term" value="P:signal peptide processing"/>
    <property type="evidence" value="ECO:0007669"/>
    <property type="project" value="InterPro"/>
</dbReference>
<evidence type="ECO:0000256" key="4">
    <source>
        <dbReference type="ARBA" id="ARBA00023128"/>
    </source>
</evidence>
<keyword evidence="10" id="KW-1185">Reference proteome</keyword>
<name>S8BC26_PENO1</name>
<accession>S8BC26</accession>
<dbReference type="GO" id="GO:0042720">
    <property type="term" value="C:mitochondrial inner membrane peptidase complex"/>
    <property type="evidence" value="ECO:0007669"/>
    <property type="project" value="TreeGrafter"/>
</dbReference>
<sequence length="178" mass="19635">MERLLRSVLQRPGAAALTVLNGAGVFCACSWVWEHVVTIQRSEGPSMYPTFNVRGDWLVISKRHAFGKDIQVGDIVRCHHPSLLGSQVAKRVLGMPGDFVCSDPPYSDRAGAQPDMIRVPEGHVYLGGDNLPWSRDSRAYGSVPMGLINGKVVARIWPLSEMKWVENTLQPVDPDVSQ</sequence>
<dbReference type="FunFam" id="2.10.109.10:FF:000015">
    <property type="entry name" value="Mitochondrial inner membrane protease subunit 1"/>
    <property type="match status" value="1"/>
</dbReference>
<dbReference type="eggNOG" id="KOG0171">
    <property type="taxonomic scope" value="Eukaryota"/>
</dbReference>
<dbReference type="Gene3D" id="2.10.109.10">
    <property type="entry name" value="Umud Fragment, subunit A"/>
    <property type="match status" value="1"/>
</dbReference>
<dbReference type="GO" id="GO:0006627">
    <property type="term" value="P:protein processing involved in protein targeting to mitochondrion"/>
    <property type="evidence" value="ECO:0007669"/>
    <property type="project" value="TreeGrafter"/>
</dbReference>
<dbReference type="CDD" id="cd06530">
    <property type="entry name" value="S26_SPase_I"/>
    <property type="match status" value="1"/>
</dbReference>
<evidence type="ECO:0000256" key="7">
    <source>
        <dbReference type="PIRSR" id="PIRSR600223-1"/>
    </source>
</evidence>
<dbReference type="OrthoDB" id="308440at2759"/>
<proteinExistence type="inferred from homology"/>
<dbReference type="SUPFAM" id="SSF51306">
    <property type="entry name" value="LexA/Signal peptidase"/>
    <property type="match status" value="1"/>
</dbReference>
<comment type="similarity">
    <text evidence="6">Belongs to the peptidase S26 family. IMP1 subfamily.</text>
</comment>
<protein>
    <recommendedName>
        <fullName evidence="8">Peptidase S26 domain-containing protein</fullName>
    </recommendedName>
</protein>
<dbReference type="GO" id="GO:0004252">
    <property type="term" value="F:serine-type endopeptidase activity"/>
    <property type="evidence" value="ECO:0007669"/>
    <property type="project" value="InterPro"/>
</dbReference>
<gene>
    <name evidence="9" type="ORF">PDE_07397</name>
</gene>
<keyword evidence="2" id="KW-0999">Mitochondrion inner membrane</keyword>
<dbReference type="STRING" id="933388.S8BC26"/>
<evidence type="ECO:0000259" key="8">
    <source>
        <dbReference type="Pfam" id="PF10502"/>
    </source>
</evidence>
<reference evidence="9 10" key="1">
    <citation type="journal article" date="2013" name="PLoS ONE">
        <title>Genomic and secretomic analyses reveal unique features of the lignocellulolytic enzyme system of Penicillium decumbens.</title>
        <authorList>
            <person name="Liu G."/>
            <person name="Zhang L."/>
            <person name="Wei X."/>
            <person name="Zou G."/>
            <person name="Qin Y."/>
            <person name="Ma L."/>
            <person name="Li J."/>
            <person name="Zheng H."/>
            <person name="Wang S."/>
            <person name="Wang C."/>
            <person name="Xun L."/>
            <person name="Zhao G.-P."/>
            <person name="Zhou Z."/>
            <person name="Qu Y."/>
        </authorList>
    </citation>
    <scope>NUCLEOTIDE SEQUENCE [LARGE SCALE GENOMIC DNA]</scope>
    <source>
        <strain evidence="10">114-2 / CGMCC 5302</strain>
    </source>
</reference>
<keyword evidence="5" id="KW-0472">Membrane</keyword>
<evidence type="ECO:0000256" key="2">
    <source>
        <dbReference type="ARBA" id="ARBA00022792"/>
    </source>
</evidence>
<dbReference type="InterPro" id="IPR000223">
    <property type="entry name" value="Pept_S26A_signal_pept_1"/>
</dbReference>
<dbReference type="HOGENOM" id="CLU_028723_4_3_1"/>
<dbReference type="PRINTS" id="PR00727">
    <property type="entry name" value="LEADERPTASE"/>
</dbReference>
<keyword evidence="4" id="KW-0496">Mitochondrion</keyword>
<evidence type="ECO:0000313" key="10">
    <source>
        <dbReference type="Proteomes" id="UP000019376"/>
    </source>
</evidence>
<dbReference type="EMBL" id="KB644414">
    <property type="protein sequence ID" value="EPS32437.1"/>
    <property type="molecule type" value="Genomic_DNA"/>
</dbReference>
<dbReference type="Pfam" id="PF10502">
    <property type="entry name" value="Peptidase_S26"/>
    <property type="match status" value="2"/>
</dbReference>
<dbReference type="PANTHER" id="PTHR12383">
    <property type="entry name" value="PROTEASE FAMILY S26 MITOCHONDRIAL INNER MEMBRANE PROTEASE-RELATED"/>
    <property type="match status" value="1"/>
</dbReference>
<evidence type="ECO:0000313" key="9">
    <source>
        <dbReference type="EMBL" id="EPS32437.1"/>
    </source>
</evidence>
<organism evidence="9 10">
    <name type="scientific">Penicillium oxalicum (strain 114-2 / CGMCC 5302)</name>
    <name type="common">Penicillium decumbens</name>
    <dbReference type="NCBI Taxonomy" id="933388"/>
    <lineage>
        <taxon>Eukaryota</taxon>
        <taxon>Fungi</taxon>
        <taxon>Dikarya</taxon>
        <taxon>Ascomycota</taxon>
        <taxon>Pezizomycotina</taxon>
        <taxon>Eurotiomycetes</taxon>
        <taxon>Eurotiomycetidae</taxon>
        <taxon>Eurotiales</taxon>
        <taxon>Aspergillaceae</taxon>
        <taxon>Penicillium</taxon>
    </lineage>
</organism>
<evidence type="ECO:0000256" key="5">
    <source>
        <dbReference type="ARBA" id="ARBA00023136"/>
    </source>
</evidence>
<evidence type="ECO:0000256" key="6">
    <source>
        <dbReference type="ARBA" id="ARBA00038445"/>
    </source>
</evidence>
<dbReference type="AlphaFoldDB" id="S8BC26"/>
<dbReference type="PhylomeDB" id="S8BC26"/>
<evidence type="ECO:0000256" key="3">
    <source>
        <dbReference type="ARBA" id="ARBA00022801"/>
    </source>
</evidence>